<dbReference type="EMBL" id="UINC01028029">
    <property type="protein sequence ID" value="SVB08307.1"/>
    <property type="molecule type" value="Genomic_DNA"/>
</dbReference>
<protein>
    <recommendedName>
        <fullName evidence="2">DHHA1 domain-containing protein</fullName>
    </recommendedName>
</protein>
<reference evidence="1" key="1">
    <citation type="submission" date="2018-05" db="EMBL/GenBank/DDBJ databases">
        <authorList>
            <person name="Lanie J.A."/>
            <person name="Ng W.-L."/>
            <person name="Kazmierczak K.M."/>
            <person name="Andrzejewski T.M."/>
            <person name="Davidsen T.M."/>
            <person name="Wayne K.J."/>
            <person name="Tettelin H."/>
            <person name="Glass J.I."/>
            <person name="Rusch D."/>
            <person name="Podicherti R."/>
            <person name="Tsui H.-C.T."/>
            <person name="Winkler M.E."/>
        </authorList>
    </citation>
    <scope>NUCLEOTIDE SEQUENCE</scope>
</reference>
<sequence>MRVLYREDLDGVVCAVILKEVGLCDDVKIAHPRDIQESRVDITSNDIICNLPYHKGCYMWFDHHSSEFDKSNFPKEFIGIADVAPSAAGLVYKYFLSDFPELKKYERLVYETDLIDSANLTLDQVKNPEGTFLLGFLLDSRTGLGYHKDFKISNFDWINSVIDWLTKFSVQEILDLPDSIERTVRYQEMYKEGERFYQKNSELDGNVIVTDIRDKKIPLTNRFLIYSLPELEKGNISVRLANGKVGEFNTISVAHSIFVKTSKVHSGKLCRQYGGGGHSGAGTCQPSIEDTDKIFQEIIDACKD</sequence>
<dbReference type="InterPro" id="IPR038763">
    <property type="entry name" value="DHH_sf"/>
</dbReference>
<name>A0A382B506_9ZZZZ</name>
<evidence type="ECO:0000313" key="1">
    <source>
        <dbReference type="EMBL" id="SVB08307.1"/>
    </source>
</evidence>
<gene>
    <name evidence="1" type="ORF">METZ01_LOCUS161161</name>
</gene>
<proteinExistence type="predicted"/>
<dbReference type="SUPFAM" id="SSF64182">
    <property type="entry name" value="DHH phosphoesterases"/>
    <property type="match status" value="1"/>
</dbReference>
<evidence type="ECO:0008006" key="2">
    <source>
        <dbReference type="Google" id="ProtNLM"/>
    </source>
</evidence>
<accession>A0A382B506</accession>
<organism evidence="1">
    <name type="scientific">marine metagenome</name>
    <dbReference type="NCBI Taxonomy" id="408172"/>
    <lineage>
        <taxon>unclassified sequences</taxon>
        <taxon>metagenomes</taxon>
        <taxon>ecological metagenomes</taxon>
    </lineage>
</organism>
<dbReference type="AlphaFoldDB" id="A0A382B506"/>